<evidence type="ECO:0000259" key="4">
    <source>
        <dbReference type="PROSITE" id="PS51186"/>
    </source>
</evidence>
<feature type="active site" description="Proton donor" evidence="3">
    <location>
        <position position="122"/>
    </location>
</feature>
<dbReference type="HAMAP" id="MF_02210">
    <property type="entry name" value="RimI"/>
    <property type="match status" value="1"/>
</dbReference>
<keyword evidence="2 3" id="KW-0012">Acyltransferase</keyword>
<keyword evidence="3" id="KW-0963">Cytoplasm</keyword>
<organism evidence="5 6">
    <name type="scientific">Microbulbifer halophilus</name>
    <dbReference type="NCBI Taxonomy" id="453963"/>
    <lineage>
        <taxon>Bacteria</taxon>
        <taxon>Pseudomonadati</taxon>
        <taxon>Pseudomonadota</taxon>
        <taxon>Gammaproteobacteria</taxon>
        <taxon>Cellvibrionales</taxon>
        <taxon>Microbulbiferaceae</taxon>
        <taxon>Microbulbifer</taxon>
    </lineage>
</organism>
<dbReference type="InterPro" id="IPR016181">
    <property type="entry name" value="Acyl_CoA_acyltransferase"/>
</dbReference>
<dbReference type="Gene3D" id="3.40.630.30">
    <property type="match status" value="1"/>
</dbReference>
<dbReference type="Pfam" id="PF00583">
    <property type="entry name" value="Acetyltransf_1"/>
    <property type="match status" value="1"/>
</dbReference>
<protein>
    <recommendedName>
        <fullName evidence="3">[Ribosomal protein bS18]-alanine N-acetyltransferase</fullName>
        <ecNumber evidence="3">2.3.1.266</ecNumber>
    </recommendedName>
</protein>
<evidence type="ECO:0000256" key="3">
    <source>
        <dbReference type="HAMAP-Rule" id="MF_02210"/>
    </source>
</evidence>
<comment type="caution">
    <text evidence="3">Lacks conserved residue(s) required for the propagation of feature annotation.</text>
</comment>
<comment type="catalytic activity">
    <reaction evidence="3">
        <text>N-terminal L-alanyl-[ribosomal protein bS18] + acetyl-CoA = N-terminal N(alpha)-acetyl-L-alanyl-[ribosomal protein bS18] + CoA + H(+)</text>
        <dbReference type="Rhea" id="RHEA:43756"/>
        <dbReference type="Rhea" id="RHEA-COMP:10676"/>
        <dbReference type="Rhea" id="RHEA-COMP:10677"/>
        <dbReference type="ChEBI" id="CHEBI:15378"/>
        <dbReference type="ChEBI" id="CHEBI:57287"/>
        <dbReference type="ChEBI" id="CHEBI:57288"/>
        <dbReference type="ChEBI" id="CHEBI:64718"/>
        <dbReference type="ChEBI" id="CHEBI:83683"/>
        <dbReference type="EC" id="2.3.1.266"/>
    </reaction>
</comment>
<dbReference type="InterPro" id="IPR050832">
    <property type="entry name" value="Bact_Acetyltransf"/>
</dbReference>
<evidence type="ECO:0000256" key="2">
    <source>
        <dbReference type="ARBA" id="ARBA00023315"/>
    </source>
</evidence>
<sequence>MSLKDIPGAALRPADDSDCAVLADLARSAHTHPWTERQYRDSLEAGHHCWLLADNSGEAIACCVVSQLFDEAEILDVAVAPAQRRRGIAQALLQRLIAELPKEIARVLLDVRVSNRAARSLYRKLGFSEDGLRRNYYPAQGGGREDAVLMSLSRIERRLD</sequence>
<dbReference type="InterPro" id="IPR043690">
    <property type="entry name" value="RimI"/>
</dbReference>
<dbReference type="EMBL" id="JBHUJD010000046">
    <property type="protein sequence ID" value="MFD2312478.1"/>
    <property type="molecule type" value="Genomic_DNA"/>
</dbReference>
<accession>A0ABW5EH59</accession>
<comment type="function">
    <text evidence="3">Acetylates the N-terminal alanine of ribosomal protein bS18.</text>
</comment>
<dbReference type="GO" id="GO:0008999">
    <property type="term" value="F:protein-N-terminal-alanine acetyltransferase activity"/>
    <property type="evidence" value="ECO:0007669"/>
    <property type="project" value="UniProtKB-EC"/>
</dbReference>
<comment type="subcellular location">
    <subcellularLocation>
        <location evidence="3">Cytoplasm</location>
    </subcellularLocation>
</comment>
<keyword evidence="6" id="KW-1185">Reference proteome</keyword>
<comment type="caution">
    <text evidence="5">The sequence shown here is derived from an EMBL/GenBank/DDBJ whole genome shotgun (WGS) entry which is preliminary data.</text>
</comment>
<dbReference type="InterPro" id="IPR006464">
    <property type="entry name" value="AcTrfase_RimI/Ard1"/>
</dbReference>
<evidence type="ECO:0000313" key="5">
    <source>
        <dbReference type="EMBL" id="MFD2312478.1"/>
    </source>
</evidence>
<dbReference type="NCBIfam" id="TIGR01575">
    <property type="entry name" value="rimI"/>
    <property type="match status" value="1"/>
</dbReference>
<evidence type="ECO:0000256" key="1">
    <source>
        <dbReference type="ARBA" id="ARBA00022679"/>
    </source>
</evidence>
<feature type="domain" description="N-acetyltransferase" evidence="4">
    <location>
        <begin position="9"/>
        <end position="155"/>
    </location>
</feature>
<comment type="similarity">
    <text evidence="3">Belongs to the acetyltransferase family. RimI subfamily.</text>
</comment>
<keyword evidence="5" id="KW-0689">Ribosomal protein</keyword>
<proteinExistence type="inferred from homology"/>
<dbReference type="PANTHER" id="PTHR43877:SF2">
    <property type="entry name" value="AMINOALKYLPHOSPHONATE N-ACETYLTRANSFERASE-RELATED"/>
    <property type="match status" value="1"/>
</dbReference>
<dbReference type="CDD" id="cd04301">
    <property type="entry name" value="NAT_SF"/>
    <property type="match status" value="1"/>
</dbReference>
<dbReference type="InterPro" id="IPR000182">
    <property type="entry name" value="GNAT_dom"/>
</dbReference>
<dbReference type="SUPFAM" id="SSF55729">
    <property type="entry name" value="Acyl-CoA N-acyltransferases (Nat)"/>
    <property type="match status" value="1"/>
</dbReference>
<reference evidence="6" key="1">
    <citation type="journal article" date="2019" name="Int. J. Syst. Evol. Microbiol.">
        <title>The Global Catalogue of Microorganisms (GCM) 10K type strain sequencing project: providing services to taxonomists for standard genome sequencing and annotation.</title>
        <authorList>
            <consortium name="The Broad Institute Genomics Platform"/>
            <consortium name="The Broad Institute Genome Sequencing Center for Infectious Disease"/>
            <person name="Wu L."/>
            <person name="Ma J."/>
        </authorList>
    </citation>
    <scope>NUCLEOTIDE SEQUENCE [LARGE SCALE GENOMIC DNA]</scope>
    <source>
        <strain evidence="6">KCTC 12848</strain>
    </source>
</reference>
<dbReference type="RefSeq" id="WP_265723591.1">
    <property type="nucleotide sequence ID" value="NZ_JAPIVK010000060.1"/>
</dbReference>
<feature type="binding site" evidence="3">
    <location>
        <begin position="77"/>
        <end position="79"/>
    </location>
    <ligand>
        <name>acetyl-CoA</name>
        <dbReference type="ChEBI" id="CHEBI:57288"/>
    </ligand>
</feature>
<keyword evidence="5" id="KW-0687">Ribonucleoprotein</keyword>
<keyword evidence="1 3" id="KW-0808">Transferase</keyword>
<dbReference type="GO" id="GO:0005840">
    <property type="term" value="C:ribosome"/>
    <property type="evidence" value="ECO:0007669"/>
    <property type="project" value="UniProtKB-KW"/>
</dbReference>
<evidence type="ECO:0000313" key="6">
    <source>
        <dbReference type="Proteomes" id="UP001597425"/>
    </source>
</evidence>
<dbReference type="Proteomes" id="UP001597425">
    <property type="component" value="Unassembled WGS sequence"/>
</dbReference>
<dbReference type="PROSITE" id="PS51186">
    <property type="entry name" value="GNAT"/>
    <property type="match status" value="1"/>
</dbReference>
<dbReference type="PANTHER" id="PTHR43877">
    <property type="entry name" value="AMINOALKYLPHOSPHONATE N-ACETYLTRANSFERASE-RELATED-RELATED"/>
    <property type="match status" value="1"/>
</dbReference>
<gene>
    <name evidence="3 5" type="primary">rimI</name>
    <name evidence="5" type="ORF">ACFSKX_18835</name>
</gene>
<name>A0ABW5EH59_9GAMM</name>
<dbReference type="EC" id="2.3.1.266" evidence="3"/>
<feature type="binding site" evidence="3">
    <location>
        <position position="115"/>
    </location>
    <ligand>
        <name>acetyl-CoA</name>
        <dbReference type="ChEBI" id="CHEBI:57288"/>
    </ligand>
</feature>